<dbReference type="SUPFAM" id="SSF53955">
    <property type="entry name" value="Lysozyme-like"/>
    <property type="match status" value="1"/>
</dbReference>
<evidence type="ECO:0008006" key="4">
    <source>
        <dbReference type="Google" id="ProtNLM"/>
    </source>
</evidence>
<reference evidence="3" key="1">
    <citation type="submission" date="2017-09" db="EMBL/GenBank/DDBJ databases">
        <title>Depth-based differentiation of microbial function through sediment-hosted aquifers and enrichment of novel symbionts in the deep terrestrial subsurface.</title>
        <authorList>
            <person name="Probst A.J."/>
            <person name="Ladd B."/>
            <person name="Jarett J.K."/>
            <person name="Geller-Mcgrath D.E."/>
            <person name="Sieber C.M.K."/>
            <person name="Emerson J.B."/>
            <person name="Anantharaman K."/>
            <person name="Thomas B.C."/>
            <person name="Malmstrom R."/>
            <person name="Stieglmeier M."/>
            <person name="Klingl A."/>
            <person name="Woyke T."/>
            <person name="Ryan C.M."/>
            <person name="Banfield J.F."/>
        </authorList>
    </citation>
    <scope>NUCLEOTIDE SEQUENCE [LARGE SCALE GENOMIC DNA]</scope>
</reference>
<dbReference type="Gene3D" id="1.10.530.10">
    <property type="match status" value="1"/>
</dbReference>
<feature type="coiled-coil region" evidence="1">
    <location>
        <begin position="161"/>
        <end position="223"/>
    </location>
</feature>
<dbReference type="InterPro" id="IPR023346">
    <property type="entry name" value="Lysozyme-like_dom_sf"/>
</dbReference>
<comment type="caution">
    <text evidence="2">The sequence shown here is derived from an EMBL/GenBank/DDBJ whole genome shotgun (WGS) entry which is preliminary data.</text>
</comment>
<organism evidence="2 3">
    <name type="scientific">Candidatus Portnoybacteria bacterium CG10_big_fil_rev_8_21_14_0_10_44_7</name>
    <dbReference type="NCBI Taxonomy" id="1974816"/>
    <lineage>
        <taxon>Bacteria</taxon>
        <taxon>Candidatus Portnoyibacteriota</taxon>
    </lineage>
</organism>
<evidence type="ECO:0000256" key="1">
    <source>
        <dbReference type="SAM" id="Coils"/>
    </source>
</evidence>
<sequence>MLKQRFNQAKSLPIKKPMIFLVIIGFFLFTPAMSRGQTEAEKEALKKQLAEIEVQIAGYQDKISAISQEKRTLENEIALFDNQIGGIQLQINAINLSIWEINLQIKEKDAAINRANFSISQEKTALAENIRLIYESDQESLLEVLMKNDGLAEFFERVNSLQTFQAVLKEKIGRIKELKEELKTQTDALEEQKIQFNQLKVLQQAQQLAVAEKQNEKEDLLKETQGRESSFQQLISTAQRSAAQIRQALFLAGEGGSTGALTFEQAYFHAQYASQLTGIRPAFLMALIKKETQWGKITGSGSWRVDMKPADRPVFLAICQALNLDPDQMPISKKPSYGWGGAMGTAQFLPRTWQAFADKVAQLTGHNPPNPWDNNDAFTAAAYKLVSNGAVAGNWSAEWKAAQIYFAGGNWAQPRYAFYGNSIMDLARQIEDELAAAQLL</sequence>
<name>A0A2M8KIB5_9BACT</name>
<proteinExistence type="predicted"/>
<dbReference type="AlphaFoldDB" id="A0A2M8KIB5"/>
<protein>
    <recommendedName>
        <fullName evidence="4">Transglycosylase SLT domain-containing protein</fullName>
    </recommendedName>
</protein>
<dbReference type="Proteomes" id="UP000231086">
    <property type="component" value="Unassembled WGS sequence"/>
</dbReference>
<feature type="coiled-coil region" evidence="1">
    <location>
        <begin position="35"/>
        <end position="83"/>
    </location>
</feature>
<dbReference type="EMBL" id="PFEA01000047">
    <property type="protein sequence ID" value="PJE59656.1"/>
    <property type="molecule type" value="Genomic_DNA"/>
</dbReference>
<evidence type="ECO:0000313" key="3">
    <source>
        <dbReference type="Proteomes" id="UP000231086"/>
    </source>
</evidence>
<gene>
    <name evidence="2" type="ORF">COU85_02475</name>
</gene>
<dbReference type="Gene3D" id="6.10.250.3150">
    <property type="match status" value="1"/>
</dbReference>
<evidence type="ECO:0000313" key="2">
    <source>
        <dbReference type="EMBL" id="PJE59656.1"/>
    </source>
</evidence>
<accession>A0A2M8KIB5</accession>
<keyword evidence="1" id="KW-0175">Coiled coil</keyword>